<dbReference type="PRINTS" id="PR01438">
    <property type="entry name" value="UNVRSLSTRESS"/>
</dbReference>
<evidence type="ECO:0000313" key="3">
    <source>
        <dbReference type="EMBL" id="SHL43629.1"/>
    </source>
</evidence>
<evidence type="ECO:0000313" key="4">
    <source>
        <dbReference type="Proteomes" id="UP000184206"/>
    </source>
</evidence>
<dbReference type="InterPro" id="IPR006016">
    <property type="entry name" value="UspA"/>
</dbReference>
<gene>
    <name evidence="3" type="ORF">SAMN02745189_00194</name>
</gene>
<dbReference type="EMBL" id="FRCF01000002">
    <property type="protein sequence ID" value="SHL43629.1"/>
    <property type="molecule type" value="Genomic_DNA"/>
</dbReference>
<dbReference type="STRING" id="1123231.SAMN02745189_00194"/>
<dbReference type="AlphaFoldDB" id="A0A1M7AMK2"/>
<dbReference type="Proteomes" id="UP000184206">
    <property type="component" value="Unassembled WGS sequence"/>
</dbReference>
<sequence length="173" mass="19030">MIEYKNFLIAVDGSREAEWAFHKALGAAKRNNAKLTIINVIDTRSFASVEAYDRSISDRANEFAKKLLDGYEALAHEQGLKDVDKIIDYGSPKAIIPKKAVEKTGADIIVCGSSGLNAVERFIVGSVSEAIVRNARVDVLVVRTENIPTDFETTVATEELVSEGQEIDEETKR</sequence>
<name>A0A1M7AMK2_9BACL</name>
<dbReference type="PANTHER" id="PTHR46268">
    <property type="entry name" value="STRESS RESPONSE PROTEIN NHAX"/>
    <property type="match status" value="1"/>
</dbReference>
<feature type="domain" description="UspA" evidence="2">
    <location>
        <begin position="4"/>
        <end position="143"/>
    </location>
</feature>
<comment type="similarity">
    <text evidence="1">Belongs to the universal stress protein A family.</text>
</comment>
<proteinExistence type="inferred from homology"/>
<dbReference type="PANTHER" id="PTHR46268:SF6">
    <property type="entry name" value="UNIVERSAL STRESS PROTEIN UP12"/>
    <property type="match status" value="1"/>
</dbReference>
<dbReference type="InterPro" id="IPR014729">
    <property type="entry name" value="Rossmann-like_a/b/a_fold"/>
</dbReference>
<dbReference type="RefSeq" id="WP_072707444.1">
    <property type="nucleotide sequence ID" value="NZ_FRCF01000002.1"/>
</dbReference>
<dbReference type="Gene3D" id="3.40.50.620">
    <property type="entry name" value="HUPs"/>
    <property type="match status" value="1"/>
</dbReference>
<reference evidence="3 4" key="1">
    <citation type="submission" date="2016-11" db="EMBL/GenBank/DDBJ databases">
        <authorList>
            <person name="Jaros S."/>
            <person name="Januszkiewicz K."/>
            <person name="Wedrychowicz H."/>
        </authorList>
    </citation>
    <scope>NUCLEOTIDE SEQUENCE [LARGE SCALE GENOMIC DNA]</scope>
    <source>
        <strain evidence="3 4">DSM 16010</strain>
    </source>
</reference>
<protein>
    <submittedName>
        <fullName evidence="3">Nucleotide-binding universal stress protein, UspA family</fullName>
    </submittedName>
</protein>
<dbReference type="Pfam" id="PF00582">
    <property type="entry name" value="Usp"/>
    <property type="match status" value="1"/>
</dbReference>
<dbReference type="PIRSF" id="PIRSF006276">
    <property type="entry name" value="UspA"/>
    <property type="match status" value="1"/>
</dbReference>
<dbReference type="InterPro" id="IPR006015">
    <property type="entry name" value="Universal_stress_UspA"/>
</dbReference>
<accession>A0A1M7AMK2</accession>
<organism evidence="3 4">
    <name type="scientific">Lacicoccus alkaliphilus DSM 16010</name>
    <dbReference type="NCBI Taxonomy" id="1123231"/>
    <lineage>
        <taxon>Bacteria</taxon>
        <taxon>Bacillati</taxon>
        <taxon>Bacillota</taxon>
        <taxon>Bacilli</taxon>
        <taxon>Bacillales</taxon>
        <taxon>Salinicoccaceae</taxon>
        <taxon>Lacicoccus</taxon>
    </lineage>
</organism>
<evidence type="ECO:0000256" key="1">
    <source>
        <dbReference type="ARBA" id="ARBA00008791"/>
    </source>
</evidence>
<keyword evidence="4" id="KW-1185">Reference proteome</keyword>
<dbReference type="OrthoDB" id="9789668at2"/>
<evidence type="ECO:0000259" key="2">
    <source>
        <dbReference type="Pfam" id="PF00582"/>
    </source>
</evidence>
<dbReference type="SUPFAM" id="SSF52402">
    <property type="entry name" value="Adenine nucleotide alpha hydrolases-like"/>
    <property type="match status" value="1"/>
</dbReference>
<dbReference type="CDD" id="cd00293">
    <property type="entry name" value="USP-like"/>
    <property type="match status" value="1"/>
</dbReference>